<feature type="region of interest" description="Disordered" evidence="1">
    <location>
        <begin position="90"/>
        <end position="159"/>
    </location>
</feature>
<proteinExistence type="predicted"/>
<dbReference type="EMBL" id="OZ037949">
    <property type="protein sequence ID" value="CAL1710672.1"/>
    <property type="molecule type" value="Genomic_DNA"/>
</dbReference>
<gene>
    <name evidence="2" type="ORF">GFSPODELE1_LOCUS7940</name>
</gene>
<protein>
    <submittedName>
        <fullName evidence="2">Uncharacterized protein</fullName>
    </submittedName>
</protein>
<evidence type="ECO:0000256" key="1">
    <source>
        <dbReference type="SAM" id="MobiDB-lite"/>
    </source>
</evidence>
<keyword evidence="3" id="KW-1185">Reference proteome</keyword>
<accession>A0ABP1DS75</accession>
<feature type="compositionally biased region" description="Polar residues" evidence="1">
    <location>
        <begin position="90"/>
        <end position="127"/>
    </location>
</feature>
<sequence>MEEGGGRSKVVSTTYQSQKRKAKLLQDPMVTVHGPSAVTCNRCGSYIKLSEKTEYEAAHWNAHRRLCNRRSEAEATTLKLRSQIRTTHLSNQDVSSLLASQSPPLTSEHAPQNSPSSDLNTGSTDETSFGHEDECSMSPDPPRTILHTEPNDDGSTPRITFPSISQELLDFPGEYVSRRPGVTLPSLAELGLASWIPPRPR</sequence>
<dbReference type="Proteomes" id="UP001497453">
    <property type="component" value="Chromosome 6"/>
</dbReference>
<organism evidence="2 3">
    <name type="scientific">Somion occarium</name>
    <dbReference type="NCBI Taxonomy" id="3059160"/>
    <lineage>
        <taxon>Eukaryota</taxon>
        <taxon>Fungi</taxon>
        <taxon>Dikarya</taxon>
        <taxon>Basidiomycota</taxon>
        <taxon>Agaricomycotina</taxon>
        <taxon>Agaricomycetes</taxon>
        <taxon>Polyporales</taxon>
        <taxon>Cerrenaceae</taxon>
        <taxon>Somion</taxon>
    </lineage>
</organism>
<reference evidence="3" key="1">
    <citation type="submission" date="2024-04" db="EMBL/GenBank/DDBJ databases">
        <authorList>
            <person name="Shaw F."/>
            <person name="Minotto A."/>
        </authorList>
    </citation>
    <scope>NUCLEOTIDE SEQUENCE [LARGE SCALE GENOMIC DNA]</scope>
</reference>
<evidence type="ECO:0000313" key="3">
    <source>
        <dbReference type="Proteomes" id="UP001497453"/>
    </source>
</evidence>
<name>A0ABP1DS75_9APHY</name>
<evidence type="ECO:0000313" key="2">
    <source>
        <dbReference type="EMBL" id="CAL1710672.1"/>
    </source>
</evidence>